<reference evidence="1" key="1">
    <citation type="submission" date="2020-11" db="EMBL/GenBank/DDBJ databases">
        <authorList>
            <consortium name="DOE Joint Genome Institute"/>
            <person name="Ahrendt S."/>
            <person name="Riley R."/>
            <person name="Andreopoulos W."/>
            <person name="Labutti K."/>
            <person name="Pangilinan J."/>
            <person name="Ruiz-Duenas F.J."/>
            <person name="Barrasa J.M."/>
            <person name="Sanchez-Garcia M."/>
            <person name="Camarero S."/>
            <person name="Miyauchi S."/>
            <person name="Serrano A."/>
            <person name="Linde D."/>
            <person name="Babiker R."/>
            <person name="Drula E."/>
            <person name="Ayuso-Fernandez I."/>
            <person name="Pacheco R."/>
            <person name="Padilla G."/>
            <person name="Ferreira P."/>
            <person name="Barriuso J."/>
            <person name="Kellner H."/>
            <person name="Castanera R."/>
            <person name="Alfaro M."/>
            <person name="Ramirez L."/>
            <person name="Pisabarro A.G."/>
            <person name="Kuo A."/>
            <person name="Tritt A."/>
            <person name="Lipzen A."/>
            <person name="He G."/>
            <person name="Yan M."/>
            <person name="Ng V."/>
            <person name="Cullen D."/>
            <person name="Martin F."/>
            <person name="Rosso M.-N."/>
            <person name="Henrissat B."/>
            <person name="Hibbett D."/>
            <person name="Martinez A.T."/>
            <person name="Grigoriev I.V."/>
        </authorList>
    </citation>
    <scope>NUCLEOTIDE SEQUENCE</scope>
    <source>
        <strain evidence="1">MF-IS2</strain>
    </source>
</reference>
<comment type="caution">
    <text evidence="1">The sequence shown here is derived from an EMBL/GenBank/DDBJ whole genome shotgun (WGS) entry which is preliminary data.</text>
</comment>
<protein>
    <submittedName>
        <fullName evidence="1">Uncharacterized protein</fullName>
    </submittedName>
</protein>
<dbReference type="AlphaFoldDB" id="A0A9P5XCK9"/>
<dbReference type="InterPro" id="IPR011008">
    <property type="entry name" value="Dimeric_a/b-barrel"/>
</dbReference>
<dbReference type="OrthoDB" id="2851338at2759"/>
<dbReference type="Proteomes" id="UP000807342">
    <property type="component" value="Unassembled WGS sequence"/>
</dbReference>
<evidence type="ECO:0000313" key="1">
    <source>
        <dbReference type="EMBL" id="KAF9447371.1"/>
    </source>
</evidence>
<organism evidence="1 2">
    <name type="scientific">Macrolepiota fuliginosa MF-IS2</name>
    <dbReference type="NCBI Taxonomy" id="1400762"/>
    <lineage>
        <taxon>Eukaryota</taxon>
        <taxon>Fungi</taxon>
        <taxon>Dikarya</taxon>
        <taxon>Basidiomycota</taxon>
        <taxon>Agaricomycotina</taxon>
        <taxon>Agaricomycetes</taxon>
        <taxon>Agaricomycetidae</taxon>
        <taxon>Agaricales</taxon>
        <taxon>Agaricineae</taxon>
        <taxon>Agaricaceae</taxon>
        <taxon>Macrolepiota</taxon>
    </lineage>
</organism>
<gene>
    <name evidence="1" type="ORF">P691DRAFT_706926</name>
</gene>
<accession>A0A9P5XCK9</accession>
<proteinExistence type="predicted"/>
<dbReference type="SUPFAM" id="SSF54909">
    <property type="entry name" value="Dimeric alpha+beta barrel"/>
    <property type="match status" value="1"/>
</dbReference>
<dbReference type="EMBL" id="MU151203">
    <property type="protein sequence ID" value="KAF9447371.1"/>
    <property type="molecule type" value="Genomic_DNA"/>
</dbReference>
<keyword evidence="2" id="KW-1185">Reference proteome</keyword>
<name>A0A9P5XCK9_9AGAR</name>
<evidence type="ECO:0000313" key="2">
    <source>
        <dbReference type="Proteomes" id="UP000807342"/>
    </source>
</evidence>
<sequence length="228" mass="25853">MTTSTPQGLLLVFGQCEPDVPTQDFNDWYDDEHAPARLTVPGITSAIRYKAVDDEKPDWLAIYDLATPETTASPEYLGLRNTASENERALIPRLPVLQRRTYSLITQSVQLDLPPSALPSKYLFVILVSVSEDEEADFNKWYDGEYMGDISKTPGWLRGRRYKLVSGTDLVERKLGPPIEGWNYLMLHDYDKRGYRSPLESPTTPLAKKVIGALKGIATREFELHRSF</sequence>